<dbReference type="Proteomes" id="UP000293719">
    <property type="component" value="Chromosome"/>
</dbReference>
<dbReference type="RefSeq" id="WP_131616878.1">
    <property type="nucleotide sequence ID" value="NZ_CP036532.1"/>
</dbReference>
<evidence type="ECO:0000313" key="3">
    <source>
        <dbReference type="Proteomes" id="UP000293719"/>
    </source>
</evidence>
<keyword evidence="3" id="KW-1185">Reference proteome</keyword>
<dbReference type="KEGG" id="rpod:E0E05_11695"/>
<evidence type="ECO:0008006" key="4">
    <source>
        <dbReference type="Google" id="ProtNLM"/>
    </source>
</evidence>
<dbReference type="AlphaFoldDB" id="A0A4P6V2Q8"/>
<feature type="region of interest" description="Disordered" evidence="1">
    <location>
        <begin position="1"/>
        <end position="26"/>
    </location>
</feature>
<proteinExistence type="predicted"/>
<dbReference type="EMBL" id="CP036532">
    <property type="protein sequence ID" value="QBK31203.1"/>
    <property type="molecule type" value="Genomic_DNA"/>
</dbReference>
<feature type="compositionally biased region" description="Basic and acidic residues" evidence="1">
    <location>
        <begin position="1"/>
        <end position="15"/>
    </location>
</feature>
<accession>A0A4P6V2Q8</accession>
<reference evidence="2 3" key="1">
    <citation type="journal article" date="2017" name="Int. J. Syst. Evol. Microbiol.">
        <title>Roseitalea porphyridii gen. nov., sp. nov., isolated from a red alga, and reclassification of Hoeflea suaedae Chung et al. 2013 as Pseudohoeflea suaedae gen. nov., comb. nov.</title>
        <authorList>
            <person name="Hyeon J.W."/>
            <person name="Jeong S.E."/>
            <person name="Baek K."/>
            <person name="Jeon C.O."/>
        </authorList>
    </citation>
    <scope>NUCLEOTIDE SEQUENCE [LARGE SCALE GENOMIC DNA]</scope>
    <source>
        <strain evidence="2 3">MA7-20</strain>
    </source>
</reference>
<protein>
    <recommendedName>
        <fullName evidence="4">DUF3072 domain-containing protein</fullName>
    </recommendedName>
</protein>
<dbReference type="GeneID" id="90767962"/>
<evidence type="ECO:0000256" key="1">
    <source>
        <dbReference type="SAM" id="MobiDB-lite"/>
    </source>
</evidence>
<evidence type="ECO:0000313" key="2">
    <source>
        <dbReference type="EMBL" id="QBK31203.1"/>
    </source>
</evidence>
<organism evidence="2 3">
    <name type="scientific">Roseitalea porphyridii</name>
    <dbReference type="NCBI Taxonomy" id="1852022"/>
    <lineage>
        <taxon>Bacteria</taxon>
        <taxon>Pseudomonadati</taxon>
        <taxon>Pseudomonadota</taxon>
        <taxon>Alphaproteobacteria</taxon>
        <taxon>Hyphomicrobiales</taxon>
        <taxon>Ahrensiaceae</taxon>
        <taxon>Roseitalea</taxon>
    </lineage>
</organism>
<name>A0A4P6V2Q8_9HYPH</name>
<gene>
    <name evidence="2" type="ORF">E0E05_11695</name>
</gene>
<sequence length="60" mass="7056">MSQTHEKPDLRELTEPRPAAGDQEYLDWAERKLRRSLANDDAHPERREPLAAVMKRFGLR</sequence>